<evidence type="ECO:0000313" key="2">
    <source>
        <dbReference type="EMBL" id="MFC4543915.1"/>
    </source>
</evidence>
<keyword evidence="3" id="KW-1185">Reference proteome</keyword>
<dbReference type="EMBL" id="JBHSFA010000009">
    <property type="protein sequence ID" value="MFC4543915.1"/>
    <property type="molecule type" value="Genomic_DNA"/>
</dbReference>
<evidence type="ECO:0000259" key="1">
    <source>
        <dbReference type="Pfam" id="PF24035"/>
    </source>
</evidence>
<name>A0ABD5PTM4_9EURY</name>
<dbReference type="Proteomes" id="UP001595898">
    <property type="component" value="Unassembled WGS sequence"/>
</dbReference>
<protein>
    <recommendedName>
        <fullName evidence="1">DUF7344 domain-containing protein</fullName>
    </recommendedName>
</protein>
<evidence type="ECO:0000313" key="3">
    <source>
        <dbReference type="Proteomes" id="UP001595898"/>
    </source>
</evidence>
<comment type="caution">
    <text evidence="2">The sequence shown here is derived from an EMBL/GenBank/DDBJ whole genome shotgun (WGS) entry which is preliminary data.</text>
</comment>
<feature type="domain" description="DUF7344" evidence="1">
    <location>
        <begin position="118"/>
        <end position="193"/>
    </location>
</feature>
<accession>A0ABD5PTM4</accession>
<dbReference type="RefSeq" id="WP_250142061.1">
    <property type="nucleotide sequence ID" value="NZ_JALIQP010000005.1"/>
</dbReference>
<reference evidence="2 3" key="1">
    <citation type="journal article" date="2019" name="Int. J. Syst. Evol. Microbiol.">
        <title>The Global Catalogue of Microorganisms (GCM) 10K type strain sequencing project: providing services to taxonomists for standard genome sequencing and annotation.</title>
        <authorList>
            <consortium name="The Broad Institute Genomics Platform"/>
            <consortium name="The Broad Institute Genome Sequencing Center for Infectious Disease"/>
            <person name="Wu L."/>
            <person name="Ma J."/>
        </authorList>
    </citation>
    <scope>NUCLEOTIDE SEQUENCE [LARGE SCALE GENOMIC DNA]</scope>
    <source>
        <strain evidence="2 3">WLHS5</strain>
    </source>
</reference>
<dbReference type="InterPro" id="IPR055768">
    <property type="entry name" value="DUF7344"/>
</dbReference>
<dbReference type="AlphaFoldDB" id="A0ABD5PTM4"/>
<proteinExistence type="predicted"/>
<organism evidence="2 3">
    <name type="scientific">Halosolutus amylolyticus</name>
    <dbReference type="NCBI Taxonomy" id="2932267"/>
    <lineage>
        <taxon>Archaea</taxon>
        <taxon>Methanobacteriati</taxon>
        <taxon>Methanobacteriota</taxon>
        <taxon>Stenosarchaea group</taxon>
        <taxon>Halobacteria</taxon>
        <taxon>Halobacteriales</taxon>
        <taxon>Natrialbaceae</taxon>
        <taxon>Halosolutus</taxon>
    </lineage>
</organism>
<feature type="domain" description="DUF7344" evidence="1">
    <location>
        <begin position="17"/>
        <end position="89"/>
    </location>
</feature>
<gene>
    <name evidence="2" type="ORF">ACFO5R_18470</name>
</gene>
<dbReference type="Pfam" id="PF24035">
    <property type="entry name" value="DUF7344"/>
    <property type="match status" value="2"/>
</dbReference>
<sequence>MTERDTYLRNPTLEYIATSPRRECLLALNKWGPTLSVKQLAAYLAATEKGESSLDTTEFEAMQMQLIHMHLPVLENADFISWDGDNSDVQIAGHPALDDPRFERLLRAKADNMDTILSALSHEYRRITLSVLEIDQTKSRTELAHEIHHRLPVPDQGEPPSTKEIELSLHHMHLPSLDDIDVINFDPDTGDVTYNDNPVIEQVFTIIFDRDDSAVEKLDGFLDGLADSYPEVSQGTNSQVEWPHFWNDPYYG</sequence>